<name>A0A059FEB1_9PROT</name>
<protein>
    <recommendedName>
        <fullName evidence="3">Oxidoreductase probably involved in sulfite reduction</fullName>
    </recommendedName>
</protein>
<dbReference type="RefSeq" id="WP_035579980.1">
    <property type="nucleotide sequence ID" value="NZ_ARYJ01000004.1"/>
</dbReference>
<sequence>MPLLKDGAEIENIWLFLDQDSEAELKPDQAVTLPLARFLEQAESLAGRNAPVGVRLVPEDDPTLLEPFLEWIQLVEVSFPKYTDGRGYSQAQLLRRRHGYQGELRAVGHVLRDQIFYMNRSGFDAYETARADLPSVLEALNEFRDTYQPAADGRVSVFHARHGS</sequence>
<dbReference type="eggNOG" id="COG3749">
    <property type="taxonomic scope" value="Bacteria"/>
</dbReference>
<dbReference type="EMBL" id="ARYJ01000004">
    <property type="protein sequence ID" value="KCZ88970.1"/>
    <property type="molecule type" value="Genomic_DNA"/>
</dbReference>
<comment type="caution">
    <text evidence="1">The sequence shown here is derived from an EMBL/GenBank/DDBJ whole genome shotgun (WGS) entry which is preliminary data.</text>
</comment>
<evidence type="ECO:0008006" key="3">
    <source>
        <dbReference type="Google" id="ProtNLM"/>
    </source>
</evidence>
<organism evidence="1 2">
    <name type="scientific">Hyphomonas jannaschiana VP2</name>
    <dbReference type="NCBI Taxonomy" id="1280952"/>
    <lineage>
        <taxon>Bacteria</taxon>
        <taxon>Pseudomonadati</taxon>
        <taxon>Pseudomonadota</taxon>
        <taxon>Alphaproteobacteria</taxon>
        <taxon>Hyphomonadales</taxon>
        <taxon>Hyphomonadaceae</taxon>
        <taxon>Hyphomonas</taxon>
    </lineage>
</organism>
<dbReference type="STRING" id="1280952.HJA_06732"/>
<dbReference type="Proteomes" id="UP000024816">
    <property type="component" value="Unassembled WGS sequence"/>
</dbReference>
<evidence type="ECO:0000313" key="1">
    <source>
        <dbReference type="EMBL" id="KCZ88970.1"/>
    </source>
</evidence>
<reference evidence="1 2" key="1">
    <citation type="journal article" date="2014" name="Antonie Van Leeuwenhoek">
        <title>Hyphomonas beringensis sp. nov. and Hyphomonas chukchiensis sp. nov., isolated from surface seawater of the Bering Sea and Chukchi Sea.</title>
        <authorList>
            <person name="Li C."/>
            <person name="Lai Q."/>
            <person name="Li G."/>
            <person name="Dong C."/>
            <person name="Wang J."/>
            <person name="Liao Y."/>
            <person name="Shao Z."/>
        </authorList>
    </citation>
    <scope>NUCLEOTIDE SEQUENCE [LARGE SCALE GENOMIC DNA]</scope>
    <source>
        <strain evidence="1 2">VP2</strain>
    </source>
</reference>
<dbReference type="PATRIC" id="fig|1280952.3.peg.1335"/>
<dbReference type="PIRSF" id="PIRSF030820">
    <property type="entry name" value="UCP030820"/>
    <property type="match status" value="1"/>
</dbReference>
<dbReference type="Pfam" id="PF06073">
    <property type="entry name" value="DUF934"/>
    <property type="match status" value="1"/>
</dbReference>
<evidence type="ECO:0000313" key="2">
    <source>
        <dbReference type="Proteomes" id="UP000024816"/>
    </source>
</evidence>
<gene>
    <name evidence="1" type="ORF">HJA_06732</name>
</gene>
<dbReference type="InterPro" id="IPR008318">
    <property type="entry name" value="UCP030820"/>
</dbReference>
<dbReference type="AlphaFoldDB" id="A0A059FEB1"/>
<keyword evidence="2" id="KW-1185">Reference proteome</keyword>
<accession>A0A059FEB1</accession>
<proteinExistence type="predicted"/>
<dbReference type="OrthoDB" id="9800421at2"/>